<dbReference type="FunFam" id="1.10.510.10:FF:000343">
    <property type="entry name" value="Cysteine-rich receptor-like protein kinase 28"/>
    <property type="match status" value="1"/>
</dbReference>
<dbReference type="GO" id="GO:0005524">
    <property type="term" value="F:ATP binding"/>
    <property type="evidence" value="ECO:0007669"/>
    <property type="project" value="UniProtKB-UniRule"/>
</dbReference>
<dbReference type="Gene3D" id="1.10.510.10">
    <property type="entry name" value="Transferase(Phosphotransferase) domain 1"/>
    <property type="match status" value="1"/>
</dbReference>
<feature type="compositionally biased region" description="Polar residues" evidence="16">
    <location>
        <begin position="1"/>
        <end position="13"/>
    </location>
</feature>
<evidence type="ECO:0000256" key="10">
    <source>
        <dbReference type="ARBA" id="ARBA00022840"/>
    </source>
</evidence>
<evidence type="ECO:0000256" key="8">
    <source>
        <dbReference type="ARBA" id="ARBA00022741"/>
    </source>
</evidence>
<dbReference type="PROSITE" id="PS00107">
    <property type="entry name" value="PROTEIN_KINASE_ATP"/>
    <property type="match status" value="1"/>
</dbReference>
<keyword evidence="2" id="KW-0723">Serine/threonine-protein kinase</keyword>
<keyword evidence="5 17" id="KW-0812">Transmembrane</keyword>
<evidence type="ECO:0000256" key="12">
    <source>
        <dbReference type="ARBA" id="ARBA00023136"/>
    </source>
</evidence>
<evidence type="ECO:0000256" key="3">
    <source>
        <dbReference type="ARBA" id="ARBA00022553"/>
    </source>
</evidence>
<keyword evidence="9" id="KW-0418">Kinase</keyword>
<evidence type="ECO:0000259" key="19">
    <source>
        <dbReference type="PROSITE" id="PS51473"/>
    </source>
</evidence>
<dbReference type="Pfam" id="PF00069">
    <property type="entry name" value="Pkinase"/>
    <property type="match status" value="1"/>
</dbReference>
<feature type="transmembrane region" description="Helical" evidence="17">
    <location>
        <begin position="399"/>
        <end position="420"/>
    </location>
</feature>
<name>A0A2T7CIJ6_9POAL</name>
<dbReference type="InterPro" id="IPR002902">
    <property type="entry name" value="GNK2"/>
</dbReference>
<dbReference type="GO" id="GO:0005886">
    <property type="term" value="C:plasma membrane"/>
    <property type="evidence" value="ECO:0007669"/>
    <property type="project" value="TreeGrafter"/>
</dbReference>
<evidence type="ECO:0000256" key="5">
    <source>
        <dbReference type="ARBA" id="ARBA00022692"/>
    </source>
</evidence>
<keyword evidence="8 15" id="KW-0547">Nucleotide-binding</keyword>
<dbReference type="EMBL" id="CM009757">
    <property type="protein sequence ID" value="PUZ43128.1"/>
    <property type="molecule type" value="Genomic_DNA"/>
</dbReference>
<dbReference type="PROSITE" id="PS00108">
    <property type="entry name" value="PROTEIN_KINASE_ST"/>
    <property type="match status" value="1"/>
</dbReference>
<reference evidence="20 21" key="1">
    <citation type="submission" date="2018-04" db="EMBL/GenBank/DDBJ databases">
        <title>WGS assembly of Panicum hallii var. hallii HAL2.</title>
        <authorList>
            <person name="Lovell J."/>
            <person name="Jenkins J."/>
            <person name="Lowry D."/>
            <person name="Mamidi S."/>
            <person name="Sreedasyam A."/>
            <person name="Weng X."/>
            <person name="Barry K."/>
            <person name="Bonette J."/>
            <person name="Campitelli B."/>
            <person name="Daum C."/>
            <person name="Gordon S."/>
            <person name="Gould B."/>
            <person name="Lipzen A."/>
            <person name="MacQueen A."/>
            <person name="Palacio-Mejia J."/>
            <person name="Plott C."/>
            <person name="Shakirov E."/>
            <person name="Shu S."/>
            <person name="Yoshinaga Y."/>
            <person name="Zane M."/>
            <person name="Rokhsar D."/>
            <person name="Grimwood J."/>
            <person name="Schmutz J."/>
            <person name="Juenger T."/>
        </authorList>
    </citation>
    <scope>NUCLEOTIDE SEQUENCE [LARGE SCALE GENOMIC DNA]</scope>
    <source>
        <strain evidence="21">cv. HAL2</strain>
    </source>
</reference>
<keyword evidence="4" id="KW-0808">Transferase</keyword>
<dbReference type="CDD" id="cd14066">
    <property type="entry name" value="STKc_IRAK"/>
    <property type="match status" value="1"/>
</dbReference>
<evidence type="ECO:0000256" key="11">
    <source>
        <dbReference type="ARBA" id="ARBA00022989"/>
    </source>
</evidence>
<evidence type="ECO:0000256" key="15">
    <source>
        <dbReference type="PROSITE-ProRule" id="PRU10141"/>
    </source>
</evidence>
<dbReference type="InterPro" id="IPR000719">
    <property type="entry name" value="Prot_kinase_dom"/>
</dbReference>
<evidence type="ECO:0000256" key="17">
    <source>
        <dbReference type="SAM" id="Phobius"/>
    </source>
</evidence>
<evidence type="ECO:0000256" key="2">
    <source>
        <dbReference type="ARBA" id="ARBA00022527"/>
    </source>
</evidence>
<evidence type="ECO:0000256" key="4">
    <source>
        <dbReference type="ARBA" id="ARBA00022679"/>
    </source>
</evidence>
<keyword evidence="21" id="KW-1185">Reference proteome</keyword>
<keyword evidence="13" id="KW-0675">Receptor</keyword>
<keyword evidence="7" id="KW-0677">Repeat</keyword>
<keyword evidence="3" id="KW-0597">Phosphoprotein</keyword>
<evidence type="ECO:0000256" key="6">
    <source>
        <dbReference type="ARBA" id="ARBA00022729"/>
    </source>
</evidence>
<evidence type="ECO:0000256" key="13">
    <source>
        <dbReference type="ARBA" id="ARBA00023170"/>
    </source>
</evidence>
<dbReference type="InterPro" id="IPR038408">
    <property type="entry name" value="GNK2_sf"/>
</dbReference>
<dbReference type="SUPFAM" id="SSF56112">
    <property type="entry name" value="Protein kinase-like (PK-like)"/>
    <property type="match status" value="1"/>
</dbReference>
<dbReference type="CDD" id="cd23509">
    <property type="entry name" value="Gnk2-like"/>
    <property type="match status" value="1"/>
</dbReference>
<feature type="compositionally biased region" description="Low complexity" evidence="16">
    <location>
        <begin position="25"/>
        <end position="37"/>
    </location>
</feature>
<dbReference type="Pfam" id="PF01657">
    <property type="entry name" value="Stress-antifung"/>
    <property type="match status" value="1"/>
</dbReference>
<dbReference type="STRING" id="1504633.A0A2T7CIJ6"/>
<feature type="region of interest" description="Disordered" evidence="16">
    <location>
        <begin position="1"/>
        <end position="89"/>
    </location>
</feature>
<dbReference type="PROSITE" id="PS51473">
    <property type="entry name" value="GNK2"/>
    <property type="match status" value="1"/>
</dbReference>
<dbReference type="SMART" id="SM00220">
    <property type="entry name" value="S_TKc"/>
    <property type="match status" value="1"/>
</dbReference>
<dbReference type="FunFam" id="3.30.200.20:FF:000727">
    <property type="entry name" value="Cysteine-rich RLK (RECEPTOR-like protein kinase) 23"/>
    <property type="match status" value="1"/>
</dbReference>
<dbReference type="AlphaFoldDB" id="A0A2T7CIJ6"/>
<evidence type="ECO:0000256" key="16">
    <source>
        <dbReference type="SAM" id="MobiDB-lite"/>
    </source>
</evidence>
<evidence type="ECO:0000256" key="9">
    <source>
        <dbReference type="ARBA" id="ARBA00022777"/>
    </source>
</evidence>
<dbReference type="PANTHER" id="PTHR27002">
    <property type="entry name" value="RECEPTOR-LIKE SERINE/THREONINE-PROTEIN KINASE SD1-8"/>
    <property type="match status" value="1"/>
</dbReference>
<evidence type="ECO:0000256" key="14">
    <source>
        <dbReference type="ARBA" id="ARBA00023180"/>
    </source>
</evidence>
<keyword evidence="6" id="KW-0732">Signal</keyword>
<keyword evidence="14" id="KW-0325">Glycoprotein</keyword>
<dbReference type="Proteomes" id="UP000244336">
    <property type="component" value="Chromosome 9"/>
</dbReference>
<feature type="binding site" evidence="15">
    <location>
        <position position="481"/>
    </location>
    <ligand>
        <name>ATP</name>
        <dbReference type="ChEBI" id="CHEBI:30616"/>
    </ligand>
</feature>
<dbReference type="PROSITE" id="PS50011">
    <property type="entry name" value="PROTEIN_KINASE_DOM"/>
    <property type="match status" value="1"/>
</dbReference>
<keyword evidence="11 17" id="KW-1133">Transmembrane helix</keyword>
<keyword evidence="12 17" id="KW-0472">Membrane</keyword>
<dbReference type="InterPro" id="IPR008271">
    <property type="entry name" value="Ser/Thr_kinase_AS"/>
</dbReference>
<feature type="region of interest" description="Disordered" evidence="16">
    <location>
        <begin position="172"/>
        <end position="195"/>
    </location>
</feature>
<feature type="region of interest" description="Disordered" evidence="16">
    <location>
        <begin position="750"/>
        <end position="789"/>
    </location>
</feature>
<dbReference type="PANTHER" id="PTHR27002:SF711">
    <property type="entry name" value="OS10G0327000 PROTEIN"/>
    <property type="match status" value="1"/>
</dbReference>
<sequence>MHDRSSFSSLGSPPQNPTAPRHRPTACLPPLLTALPTVPRPPTALPSASPTASGHRRPHRRPSCPPNAHAASTAPFRATPTPPLAPDVSFRNGNCRGVKDVSFYHARCPKMHDLLHMVHKRPHHGRHGILHPHEPAVQQRQLLRPQLHLPLQRRRAPRFRVRGRVQLHGRLRHRRGWQRPGPGVGPRALPRRRQRHQLRVLPRPRPGRRVRQLQRRQGRLRLLRPLPPPVLGRGLPGQHDPAAPVQYGLNLEVNITGDPGRFVGLAADLVGALSGWAAHNSTSRYAAGVMTSAQGFTTTDFAVVRNIYGLVQCTPDHAPESCLGCLGRLRDEMPAVFNGTSGAQFNLVWCNLRYEVFPFYDSNPVVKLVAPPLPPPAPAGASGRNDANRTRGAGNASSAAAVVLGVVLAGVLVSTFIVFLRRKAQVKQYAEEDEDSGSLLFDLTTLRRATANFAEENKLGHGGFGAVYKGFLPDGRQIAVKRLDKASSQGLKQLKNELLLVAKLRHNNLAKLYGVCLKEQEKLLVYEYLPNRSLDTFLFAPETEKRLLLGWEARYRIIYGTARGLLYLHEDSQVKVVHRDLKASNILLDADMNPKISDFGLARLFSGDKTTTVTSQVVGTLGYMAPEYAVMGHLSVKLDVYSFGVLVLEIITGRRNTDACFESEVDDGGSSTMLSHVWDRWSKGTALEIMDPWLDSQAPESEVRKCIHLGLLCVQENPADRPAMLDVLVMLHGQTSSFAAPSKPAFAFGHGETLSSGERPNVSGGPGNQRAPAADFSVNEMSVSEFQPR</sequence>
<organism evidence="20 21">
    <name type="scientific">Panicum hallii var. hallii</name>
    <dbReference type="NCBI Taxonomy" id="1504633"/>
    <lineage>
        <taxon>Eukaryota</taxon>
        <taxon>Viridiplantae</taxon>
        <taxon>Streptophyta</taxon>
        <taxon>Embryophyta</taxon>
        <taxon>Tracheophyta</taxon>
        <taxon>Spermatophyta</taxon>
        <taxon>Magnoliopsida</taxon>
        <taxon>Liliopsida</taxon>
        <taxon>Poales</taxon>
        <taxon>Poaceae</taxon>
        <taxon>PACMAD clade</taxon>
        <taxon>Panicoideae</taxon>
        <taxon>Panicodae</taxon>
        <taxon>Paniceae</taxon>
        <taxon>Panicinae</taxon>
        <taxon>Panicum</taxon>
        <taxon>Panicum sect. Panicum</taxon>
    </lineage>
</organism>
<evidence type="ECO:0000313" key="21">
    <source>
        <dbReference type="Proteomes" id="UP000244336"/>
    </source>
</evidence>
<evidence type="ECO:0000256" key="7">
    <source>
        <dbReference type="ARBA" id="ARBA00022737"/>
    </source>
</evidence>
<evidence type="ECO:0008006" key="22">
    <source>
        <dbReference type="Google" id="ProtNLM"/>
    </source>
</evidence>
<dbReference type="OrthoDB" id="646557at2759"/>
<dbReference type="Gramene" id="PUZ43128">
    <property type="protein sequence ID" value="PUZ43128"/>
    <property type="gene ID" value="GQ55_9G637300"/>
</dbReference>
<dbReference type="GO" id="GO:0004674">
    <property type="term" value="F:protein serine/threonine kinase activity"/>
    <property type="evidence" value="ECO:0007669"/>
    <property type="project" value="UniProtKB-KW"/>
</dbReference>
<keyword evidence="10 15" id="KW-0067">ATP-binding</keyword>
<evidence type="ECO:0000259" key="18">
    <source>
        <dbReference type="PROSITE" id="PS50011"/>
    </source>
</evidence>
<feature type="compositionally biased region" description="Polar residues" evidence="16">
    <location>
        <begin position="779"/>
        <end position="789"/>
    </location>
</feature>
<dbReference type="InterPro" id="IPR017441">
    <property type="entry name" value="Protein_kinase_ATP_BS"/>
</dbReference>
<feature type="domain" description="Protein kinase" evidence="18">
    <location>
        <begin position="453"/>
        <end position="735"/>
    </location>
</feature>
<protein>
    <recommendedName>
        <fullName evidence="22">Protein kinase domain-containing protein</fullName>
    </recommendedName>
</protein>
<feature type="domain" description="Gnk2-homologous" evidence="19">
    <location>
        <begin position="243"/>
        <end position="359"/>
    </location>
</feature>
<dbReference type="InterPro" id="IPR011009">
    <property type="entry name" value="Kinase-like_dom_sf"/>
</dbReference>
<evidence type="ECO:0000256" key="1">
    <source>
        <dbReference type="ARBA" id="ARBA00004167"/>
    </source>
</evidence>
<dbReference type="Gene3D" id="3.30.430.20">
    <property type="entry name" value="Gnk2 domain, C-X8-C-X2-C motif"/>
    <property type="match status" value="1"/>
</dbReference>
<accession>A0A2T7CIJ6</accession>
<proteinExistence type="predicted"/>
<gene>
    <name evidence="20" type="ORF">GQ55_9G637300</name>
</gene>
<dbReference type="Gene3D" id="3.30.200.20">
    <property type="entry name" value="Phosphorylase Kinase, domain 1"/>
    <property type="match status" value="1"/>
</dbReference>
<evidence type="ECO:0000313" key="20">
    <source>
        <dbReference type="EMBL" id="PUZ43128.1"/>
    </source>
</evidence>
<comment type="subcellular location">
    <subcellularLocation>
        <location evidence="1">Membrane</location>
        <topology evidence="1">Single-pass membrane protein</topology>
    </subcellularLocation>
</comment>